<dbReference type="GO" id="GO:0051225">
    <property type="term" value="P:spindle assembly"/>
    <property type="evidence" value="ECO:0007669"/>
    <property type="project" value="TreeGrafter"/>
</dbReference>
<protein>
    <recommendedName>
        <fullName evidence="5">Spindle pole body component</fullName>
    </recommendedName>
</protein>
<name>A0A9P6D5P6_PLEER</name>
<dbReference type="Proteomes" id="UP000807025">
    <property type="component" value="Unassembled WGS sequence"/>
</dbReference>
<dbReference type="InterPro" id="IPR042241">
    <property type="entry name" value="GCP_C_sf"/>
</dbReference>
<dbReference type="GO" id="GO:0051321">
    <property type="term" value="P:meiotic cell cycle"/>
    <property type="evidence" value="ECO:0007669"/>
    <property type="project" value="TreeGrafter"/>
</dbReference>
<evidence type="ECO:0000259" key="7">
    <source>
        <dbReference type="Pfam" id="PF04130"/>
    </source>
</evidence>
<dbReference type="OrthoDB" id="775571at2759"/>
<comment type="similarity">
    <text evidence="1 5">Belongs to the TUBGCP family.</text>
</comment>
<dbReference type="GO" id="GO:0005874">
    <property type="term" value="C:microtubule"/>
    <property type="evidence" value="ECO:0007669"/>
    <property type="project" value="UniProtKB-KW"/>
</dbReference>
<evidence type="ECO:0000256" key="2">
    <source>
        <dbReference type="ARBA" id="ARBA00022490"/>
    </source>
</evidence>
<keyword evidence="9" id="KW-1185">Reference proteome</keyword>
<dbReference type="GO" id="GO:0005816">
    <property type="term" value="C:spindle pole body"/>
    <property type="evidence" value="ECO:0007669"/>
    <property type="project" value="UniProtKB-ARBA"/>
</dbReference>
<dbReference type="Pfam" id="PF04130">
    <property type="entry name" value="GCP_C_terminal"/>
    <property type="match status" value="1"/>
</dbReference>
<evidence type="ECO:0000313" key="8">
    <source>
        <dbReference type="EMBL" id="KAF9492097.1"/>
    </source>
</evidence>
<keyword evidence="4 5" id="KW-0206">Cytoskeleton</keyword>
<keyword evidence="3 5" id="KW-0493">Microtubule</keyword>
<reference evidence="8" key="1">
    <citation type="submission" date="2020-11" db="EMBL/GenBank/DDBJ databases">
        <authorList>
            <consortium name="DOE Joint Genome Institute"/>
            <person name="Ahrendt S."/>
            <person name="Riley R."/>
            <person name="Andreopoulos W."/>
            <person name="Labutti K."/>
            <person name="Pangilinan J."/>
            <person name="Ruiz-Duenas F.J."/>
            <person name="Barrasa J.M."/>
            <person name="Sanchez-Garcia M."/>
            <person name="Camarero S."/>
            <person name="Miyauchi S."/>
            <person name="Serrano A."/>
            <person name="Linde D."/>
            <person name="Babiker R."/>
            <person name="Drula E."/>
            <person name="Ayuso-Fernandez I."/>
            <person name="Pacheco R."/>
            <person name="Padilla G."/>
            <person name="Ferreira P."/>
            <person name="Barriuso J."/>
            <person name="Kellner H."/>
            <person name="Castanera R."/>
            <person name="Alfaro M."/>
            <person name="Ramirez L."/>
            <person name="Pisabarro A.G."/>
            <person name="Kuo A."/>
            <person name="Tritt A."/>
            <person name="Lipzen A."/>
            <person name="He G."/>
            <person name="Yan M."/>
            <person name="Ng V."/>
            <person name="Cullen D."/>
            <person name="Martin F."/>
            <person name="Rosso M.-N."/>
            <person name="Henrissat B."/>
            <person name="Hibbett D."/>
            <person name="Martinez A.T."/>
            <person name="Grigoriev I.V."/>
        </authorList>
    </citation>
    <scope>NUCLEOTIDE SEQUENCE</scope>
    <source>
        <strain evidence="8">ATCC 90797</strain>
    </source>
</reference>
<organism evidence="8 9">
    <name type="scientific">Pleurotus eryngii</name>
    <name type="common">Boletus of the steppes</name>
    <dbReference type="NCBI Taxonomy" id="5323"/>
    <lineage>
        <taxon>Eukaryota</taxon>
        <taxon>Fungi</taxon>
        <taxon>Dikarya</taxon>
        <taxon>Basidiomycota</taxon>
        <taxon>Agaricomycotina</taxon>
        <taxon>Agaricomycetes</taxon>
        <taxon>Agaricomycetidae</taxon>
        <taxon>Agaricales</taxon>
        <taxon>Pleurotineae</taxon>
        <taxon>Pleurotaceae</taxon>
        <taxon>Pleurotus</taxon>
    </lineage>
</organism>
<dbReference type="GO" id="GO:0007020">
    <property type="term" value="P:microtubule nucleation"/>
    <property type="evidence" value="ECO:0007669"/>
    <property type="project" value="InterPro"/>
</dbReference>
<feature type="compositionally biased region" description="Acidic residues" evidence="6">
    <location>
        <begin position="362"/>
        <end position="376"/>
    </location>
</feature>
<dbReference type="GO" id="GO:0043015">
    <property type="term" value="F:gamma-tubulin binding"/>
    <property type="evidence" value="ECO:0007669"/>
    <property type="project" value="InterPro"/>
</dbReference>
<dbReference type="GO" id="GO:0000278">
    <property type="term" value="P:mitotic cell cycle"/>
    <property type="evidence" value="ECO:0007669"/>
    <property type="project" value="TreeGrafter"/>
</dbReference>
<dbReference type="GO" id="GO:0000930">
    <property type="term" value="C:gamma-tubulin complex"/>
    <property type="evidence" value="ECO:0007669"/>
    <property type="project" value="TreeGrafter"/>
</dbReference>
<comment type="subcellular location">
    <subcellularLocation>
        <location evidence="5">Cytoplasm</location>
        <location evidence="5">Cytoskeleton</location>
        <location evidence="5">Microtubule organizing center</location>
    </subcellularLocation>
</comment>
<dbReference type="Gene3D" id="1.20.120.1900">
    <property type="entry name" value="Gamma-tubulin complex, C-terminal domain"/>
    <property type="match status" value="1"/>
</dbReference>
<evidence type="ECO:0000256" key="4">
    <source>
        <dbReference type="ARBA" id="ARBA00023212"/>
    </source>
</evidence>
<evidence type="ECO:0000256" key="1">
    <source>
        <dbReference type="ARBA" id="ARBA00010337"/>
    </source>
</evidence>
<dbReference type="EMBL" id="MU154607">
    <property type="protein sequence ID" value="KAF9492097.1"/>
    <property type="molecule type" value="Genomic_DNA"/>
</dbReference>
<dbReference type="InterPro" id="IPR040457">
    <property type="entry name" value="GCP_C"/>
</dbReference>
<evidence type="ECO:0000313" key="9">
    <source>
        <dbReference type="Proteomes" id="UP000807025"/>
    </source>
</evidence>
<dbReference type="GO" id="GO:0031122">
    <property type="term" value="P:cytoplasmic microtubule organization"/>
    <property type="evidence" value="ECO:0007669"/>
    <property type="project" value="TreeGrafter"/>
</dbReference>
<keyword evidence="2 5" id="KW-0963">Cytoplasm</keyword>
<sequence length="936" mass="104154">MWAGDLETDLESSIVELGALDPIDPQFFIPQLPDAPQNPILDTLKRRPFGLDFKNGGDDLPSTHSVPLKPASKARLELASVQRRKTASWDTLCLPGATAVRSPFISEQDQQTFVSIRHHVTPRLRDPFIDIIHVSEEHLMQSLRSTVLGSSSTLHVWDPLLEKLILRGVHPGNEGGLIIDGKEHSVGQSSIQLFLTIGTLLHRLDDFVLVLRGRYAAQGPTVNALSYELSTILRYLRNCLTTSSADTLSSLRMRFVPYYDALSALAQLCSREESRIPSDYPVFDASPRIVLANIYRQLDRHVEQHSLRLVQAILAHMVSVVSRDLIEQTCHSVGYGKQLLSSYGHENLVASDQSLLMGISEDGGDIPNDDADDADSSDSGGDPTPLPPFFPPELIEGLEAARKSLKLLKAAQADHPILAEAETYPSIHWLWRDDQVFAAWSEVNPRSPDAKADLLPTLVSGDTVDPALAAFRVFDLEPGTGTEHLTHDKSQVSLNDLEDFIASFLNTLPALTPTLPQLCSLVFLPLVEHTSRLSNTLLSFLLSPTSHLHIPTHLQLLRSYLLLTSHGYKSRLIGALFSDSDDFMETSEVQIFLSRPTSTMKQSESEETRIWAVGLASTLLQRDTWPPVGTDLSFLLRTVIVDSLELRMDMDGENTDQTSRSRRRIMEEAEFRLGFAIRDLPADTGHEKWLNPLTIEALDFLYMDYKPPHPLDVIITPDVLSKYQRVFAFLLRLLRVQCAAQAAFRMMRKDTLFPTLTPSNKLLLHCRFIMQAFVSAVSEYAYDTVIGGNFDPFLATLTPDIDPTIAGFADIFALSRVHSALLDDILSALLLRSGQRNVGDLLRHALEYVLEFAVLVGQLKRGGLKEYEAAPLLADLHARFLAKMAVLVKVLKGLSDKGRLAGSTVDVLALKQPLRGIQCLHDLLVRLDIGDWWQKN</sequence>
<feature type="region of interest" description="Disordered" evidence="6">
    <location>
        <begin position="359"/>
        <end position="392"/>
    </location>
</feature>
<comment type="caution">
    <text evidence="8">The sequence shown here is derived from an EMBL/GenBank/DDBJ whole genome shotgun (WGS) entry which is preliminary data.</text>
</comment>
<accession>A0A9P6D5P6</accession>
<gene>
    <name evidence="8" type="ORF">BDN71DRAFT_1509784</name>
</gene>
<feature type="domain" description="Gamma tubulin complex component C-terminal" evidence="7">
    <location>
        <begin position="553"/>
        <end position="933"/>
    </location>
</feature>
<dbReference type="PANTHER" id="PTHR19302">
    <property type="entry name" value="GAMMA TUBULIN COMPLEX PROTEIN"/>
    <property type="match status" value="1"/>
</dbReference>
<dbReference type="PANTHER" id="PTHR19302:SF70">
    <property type="entry name" value="GAMMA-TUBULIN COMPLEX COMPONENT 6"/>
    <property type="match status" value="1"/>
</dbReference>
<dbReference type="GO" id="GO:0051011">
    <property type="term" value="F:microtubule minus-end binding"/>
    <property type="evidence" value="ECO:0007669"/>
    <property type="project" value="TreeGrafter"/>
</dbReference>
<evidence type="ECO:0000256" key="6">
    <source>
        <dbReference type="SAM" id="MobiDB-lite"/>
    </source>
</evidence>
<dbReference type="GO" id="GO:0000922">
    <property type="term" value="C:spindle pole"/>
    <property type="evidence" value="ECO:0007669"/>
    <property type="project" value="InterPro"/>
</dbReference>
<dbReference type="AlphaFoldDB" id="A0A9P6D5P6"/>
<evidence type="ECO:0000256" key="3">
    <source>
        <dbReference type="ARBA" id="ARBA00022701"/>
    </source>
</evidence>
<evidence type="ECO:0000256" key="5">
    <source>
        <dbReference type="RuleBase" id="RU363050"/>
    </source>
</evidence>
<dbReference type="InterPro" id="IPR007259">
    <property type="entry name" value="GCP"/>
</dbReference>
<proteinExistence type="inferred from homology"/>